<dbReference type="EC" id="3.2.1.22" evidence="2"/>
<feature type="signal peptide" evidence="4">
    <location>
        <begin position="1"/>
        <end position="15"/>
    </location>
</feature>
<dbReference type="InterPro" id="IPR017853">
    <property type="entry name" value="GH"/>
</dbReference>
<keyword evidence="7" id="KW-1185">Reference proteome</keyword>
<evidence type="ECO:0000256" key="4">
    <source>
        <dbReference type="SAM" id="SignalP"/>
    </source>
</evidence>
<dbReference type="AlphaFoldDB" id="A0A6A6FZQ2"/>
<dbReference type="PANTHER" id="PTHR35273">
    <property type="entry name" value="ALPHA-1,4 POLYGALACTOSAMINIDASE, PUTATIVE (AFU_ORTHOLOGUE AFUA_3G07890)-RELATED"/>
    <property type="match status" value="1"/>
</dbReference>
<feature type="compositionally biased region" description="Polar residues" evidence="3">
    <location>
        <begin position="231"/>
        <end position="247"/>
    </location>
</feature>
<dbReference type="EMBL" id="ML992523">
    <property type="protein sequence ID" value="KAF2218972.1"/>
    <property type="molecule type" value="Genomic_DNA"/>
</dbReference>
<sequence length="284" mass="31136">MKTSSLVLLAGVAAAAPVKKVWLPAVSTSWQIVLNQAVTADKAVSFDAQVYDLDLFETTKATIDDLHNKGKKVMCYFSAGSYEPYRPDSKQFQPGDMGSVMDGWEDEKWLQINSANVRKIMTARIALAAQKGCDAIDPDNVDGYSNDNGINLKKADAVNYINWMSTQATKRGMSIGLKNAGELIKQVMPNVHFSVNEQCHEYDECQTFGAFIKAGKPVFNIEYPDDVQGKSRMSTSDSNDKCNSAQTNSAGFSTVLKNMDLDMPIKECPPSPNYSRNPAPSFSA</sequence>
<evidence type="ECO:0000313" key="7">
    <source>
        <dbReference type="Proteomes" id="UP000799538"/>
    </source>
</evidence>
<accession>A0A6A6FZQ2</accession>
<keyword evidence="6" id="KW-0378">Hydrolase</keyword>
<organism evidence="6 7">
    <name type="scientific">Elsinoe ampelina</name>
    <dbReference type="NCBI Taxonomy" id="302913"/>
    <lineage>
        <taxon>Eukaryota</taxon>
        <taxon>Fungi</taxon>
        <taxon>Dikarya</taxon>
        <taxon>Ascomycota</taxon>
        <taxon>Pezizomycotina</taxon>
        <taxon>Dothideomycetes</taxon>
        <taxon>Dothideomycetidae</taxon>
        <taxon>Myriangiales</taxon>
        <taxon>Elsinoaceae</taxon>
        <taxon>Elsinoe</taxon>
    </lineage>
</organism>
<dbReference type="SUPFAM" id="SSF51445">
    <property type="entry name" value="(Trans)glycosidases"/>
    <property type="match status" value="1"/>
</dbReference>
<reference evidence="7" key="1">
    <citation type="journal article" date="2020" name="Stud. Mycol.">
        <title>101 Dothideomycetes genomes: A test case for predicting lifestyles and emergence of pathogens.</title>
        <authorList>
            <person name="Haridas S."/>
            <person name="Albert R."/>
            <person name="Binder M."/>
            <person name="Bloem J."/>
            <person name="LaButti K."/>
            <person name="Salamov A."/>
            <person name="Andreopoulos B."/>
            <person name="Baker S."/>
            <person name="Barry K."/>
            <person name="Bills G."/>
            <person name="Bluhm B."/>
            <person name="Cannon C."/>
            <person name="Castanera R."/>
            <person name="Culley D."/>
            <person name="Daum C."/>
            <person name="Ezra D."/>
            <person name="Gonzalez J."/>
            <person name="Henrissat B."/>
            <person name="Kuo A."/>
            <person name="Liang C."/>
            <person name="Lipzen A."/>
            <person name="Lutzoni F."/>
            <person name="Magnuson J."/>
            <person name="Mondo S."/>
            <person name="Nolan M."/>
            <person name="Ohm R."/>
            <person name="Pangilinan J."/>
            <person name="Park H.-J."/>
            <person name="Ramirez L."/>
            <person name="Alfaro M."/>
            <person name="Sun H."/>
            <person name="Tritt A."/>
            <person name="Yoshinaga Y."/>
            <person name="Zwiers L.-H."/>
            <person name="Turgeon B."/>
            <person name="Goodwin S."/>
            <person name="Spatafora J."/>
            <person name="Crous P."/>
            <person name="Grigoriev I."/>
        </authorList>
    </citation>
    <scope>NUCLEOTIDE SEQUENCE [LARGE SCALE GENOMIC DNA]</scope>
    <source>
        <strain evidence="7">CECT 20119</strain>
    </source>
</reference>
<keyword evidence="4" id="KW-0732">Signal</keyword>
<dbReference type="PANTHER" id="PTHR35273:SF2">
    <property type="entry name" value="ALPHA-GALACTOSIDASE"/>
    <property type="match status" value="1"/>
</dbReference>
<dbReference type="GO" id="GO:0004557">
    <property type="term" value="F:alpha-galactosidase activity"/>
    <property type="evidence" value="ECO:0007669"/>
    <property type="project" value="UniProtKB-EC"/>
</dbReference>
<feature type="domain" description="Glycoside-hydrolase family GH114 TIM-barrel" evidence="5">
    <location>
        <begin position="29"/>
        <end position="262"/>
    </location>
</feature>
<evidence type="ECO:0000256" key="2">
    <source>
        <dbReference type="ARBA" id="ARBA00012755"/>
    </source>
</evidence>
<feature type="region of interest" description="Disordered" evidence="3">
    <location>
        <begin position="227"/>
        <end position="247"/>
    </location>
</feature>
<dbReference type="Pfam" id="PF03537">
    <property type="entry name" value="Glyco_hydro_114"/>
    <property type="match status" value="1"/>
</dbReference>
<evidence type="ECO:0000256" key="3">
    <source>
        <dbReference type="SAM" id="MobiDB-lite"/>
    </source>
</evidence>
<dbReference type="Gene3D" id="3.20.20.70">
    <property type="entry name" value="Aldolase class I"/>
    <property type="match status" value="1"/>
</dbReference>
<dbReference type="Proteomes" id="UP000799538">
    <property type="component" value="Unassembled WGS sequence"/>
</dbReference>
<evidence type="ECO:0000259" key="5">
    <source>
        <dbReference type="Pfam" id="PF03537"/>
    </source>
</evidence>
<gene>
    <name evidence="6" type="ORF">BDZ85DRAFT_62356</name>
</gene>
<dbReference type="InterPro" id="IPR004352">
    <property type="entry name" value="GH114_TIM-barrel"/>
</dbReference>
<dbReference type="OrthoDB" id="2108802at2759"/>
<dbReference type="InterPro" id="IPR013785">
    <property type="entry name" value="Aldolase_TIM"/>
</dbReference>
<comment type="catalytic activity">
    <reaction evidence="1">
        <text>Hydrolysis of terminal, non-reducing alpha-D-galactose residues in alpha-D-galactosides, including galactose oligosaccharides, galactomannans and galactolipids.</text>
        <dbReference type="EC" id="3.2.1.22"/>
    </reaction>
</comment>
<protein>
    <recommendedName>
        <fullName evidence="2">alpha-galactosidase</fullName>
        <ecNumber evidence="2">3.2.1.22</ecNumber>
    </recommendedName>
</protein>
<evidence type="ECO:0000313" key="6">
    <source>
        <dbReference type="EMBL" id="KAF2218972.1"/>
    </source>
</evidence>
<name>A0A6A6FZQ2_9PEZI</name>
<evidence type="ECO:0000256" key="1">
    <source>
        <dbReference type="ARBA" id="ARBA00001255"/>
    </source>
</evidence>
<proteinExistence type="predicted"/>
<feature type="chain" id="PRO_5025618095" description="alpha-galactosidase" evidence="4">
    <location>
        <begin position="16"/>
        <end position="284"/>
    </location>
</feature>